<evidence type="ECO:0000313" key="2">
    <source>
        <dbReference type="Proteomes" id="UP000008080"/>
    </source>
</evidence>
<dbReference type="Proteomes" id="UP000008080">
    <property type="component" value="Chromosome"/>
</dbReference>
<proteinExistence type="predicted"/>
<protein>
    <submittedName>
        <fullName evidence="1">Uncharacterized protein</fullName>
    </submittedName>
</protein>
<dbReference type="Pfam" id="PF19136">
    <property type="entry name" value="DUF5819"/>
    <property type="match status" value="1"/>
</dbReference>
<dbReference type="HOGENOM" id="CLU_094120_0_0_7"/>
<organism evidence="1 2">
    <name type="scientific">Bdellovibrio bacteriovorus (strain ATCC 15356 / DSM 50701 / NCIMB 9529 / HD100)</name>
    <dbReference type="NCBI Taxonomy" id="264462"/>
    <lineage>
        <taxon>Bacteria</taxon>
        <taxon>Pseudomonadati</taxon>
        <taxon>Bdellovibrionota</taxon>
        <taxon>Bdellovibrionia</taxon>
        <taxon>Bdellovibrionales</taxon>
        <taxon>Pseudobdellovibrionaceae</taxon>
        <taxon>Bdellovibrio</taxon>
    </lineage>
</organism>
<keyword evidence="2" id="KW-1185">Reference proteome</keyword>
<name>Q6MQM5_BDEBA</name>
<dbReference type="STRING" id="264462.Bd0438"/>
<dbReference type="InterPro" id="IPR043857">
    <property type="entry name" value="DUF5819"/>
</dbReference>
<sequence>MCSHSHLLAPILQPLTNPLKLACRRPCRTPLAFFHVLGPNLDFKIVTSEIRPQQEPIADGRGTSGAIRLMASAGVQMNTPLLHILKLTLVSTLVAHLGIHALYLAPNNPATPQYMSFVDNYMGTFFTQNWHLFAPEPATSSLQLSYRCHSLQAWKFPLNDMLEAHKSLPVTATGKQTYVLQHLAREIFNSKILKKTDAAMDELHILQRYLQDQCGEQAAAEVRIQRVFTQDYSKRFTNMEVRTETFTFGIKQESFAWN</sequence>
<gene>
    <name evidence="1" type="ordered locus">Bd0438</name>
</gene>
<dbReference type="EMBL" id="BX842647">
    <property type="protein sequence ID" value="CAE78422.1"/>
    <property type="molecule type" value="Genomic_DNA"/>
</dbReference>
<accession>Q6MQM5</accession>
<dbReference type="AlphaFoldDB" id="Q6MQM5"/>
<evidence type="ECO:0000313" key="1">
    <source>
        <dbReference type="EMBL" id="CAE78422.1"/>
    </source>
</evidence>
<dbReference type="KEGG" id="bba:Bd0438"/>
<reference evidence="1 2" key="1">
    <citation type="journal article" date="2004" name="Science">
        <title>A predator unmasked: life cycle of Bdellovibrio bacteriovorus from a genomic perspective.</title>
        <authorList>
            <person name="Rendulic S."/>
            <person name="Jagtap P."/>
            <person name="Rosinus A."/>
            <person name="Eppinger M."/>
            <person name="Baar C."/>
            <person name="Lanz C."/>
            <person name="Keller H."/>
            <person name="Lambert C."/>
            <person name="Evans K.J."/>
            <person name="Goesmann A."/>
            <person name="Meyer F."/>
            <person name="Sockett R.E."/>
            <person name="Schuster S.C."/>
        </authorList>
    </citation>
    <scope>NUCLEOTIDE SEQUENCE [LARGE SCALE GENOMIC DNA]</scope>
    <source>
        <strain evidence="2">ATCC 15356 / DSM 50701 / NCIMB 9529 / HD100</strain>
    </source>
</reference>